<gene>
    <name evidence="1" type="ORF">CEE69_22160</name>
</gene>
<name>A0A2G1W2A5_9BACT</name>
<dbReference type="OrthoDB" id="287067at2"/>
<dbReference type="EMBL" id="NIZW01000019">
    <property type="protein sequence ID" value="PHQ33168.1"/>
    <property type="molecule type" value="Genomic_DNA"/>
</dbReference>
<dbReference type="GeneID" id="90610678"/>
<sequence>MKLQLVEMTEENRKLVTGVTETAIQRFDLDTDSPDAAIAQIGQLVVQAQRDATALQKLAPNEDGSVLLGVAWGEQLRLAFGWAWKQIGKSGERVANPLLAVAAPDQSMAIFPIDYVRAYLDTPAADCCIELSYNMIKTKSHPLFSAGDLVDFMEGVRRVVPR</sequence>
<evidence type="ECO:0000313" key="2">
    <source>
        <dbReference type="Proteomes" id="UP000225740"/>
    </source>
</evidence>
<reference evidence="1 2" key="1">
    <citation type="submission" date="2017-06" db="EMBL/GenBank/DDBJ databases">
        <title>Description of Rhodopirellula bahusiensis sp. nov.</title>
        <authorList>
            <person name="Kizina J."/>
            <person name="Harder J."/>
        </authorList>
    </citation>
    <scope>NUCLEOTIDE SEQUENCE [LARGE SCALE GENOMIC DNA]</scope>
    <source>
        <strain evidence="1 2">SWK21</strain>
    </source>
</reference>
<keyword evidence="2" id="KW-1185">Reference proteome</keyword>
<dbReference type="Proteomes" id="UP000225740">
    <property type="component" value="Unassembled WGS sequence"/>
</dbReference>
<dbReference type="AlphaFoldDB" id="A0A2G1W2A5"/>
<protein>
    <recommendedName>
        <fullName evidence="3">DUF3806 domain-containing protein</fullName>
    </recommendedName>
</protein>
<proteinExistence type="predicted"/>
<comment type="caution">
    <text evidence="1">The sequence shown here is derived from an EMBL/GenBank/DDBJ whole genome shotgun (WGS) entry which is preliminary data.</text>
</comment>
<organism evidence="1 2">
    <name type="scientific">Rhodopirellula bahusiensis</name>
    <dbReference type="NCBI Taxonomy" id="2014065"/>
    <lineage>
        <taxon>Bacteria</taxon>
        <taxon>Pseudomonadati</taxon>
        <taxon>Planctomycetota</taxon>
        <taxon>Planctomycetia</taxon>
        <taxon>Pirellulales</taxon>
        <taxon>Pirellulaceae</taxon>
        <taxon>Rhodopirellula</taxon>
    </lineage>
</organism>
<dbReference type="RefSeq" id="WP_099262832.1">
    <property type="nucleotide sequence ID" value="NZ_NIZW01000019.1"/>
</dbReference>
<evidence type="ECO:0000313" key="1">
    <source>
        <dbReference type="EMBL" id="PHQ33168.1"/>
    </source>
</evidence>
<accession>A0A2G1W2A5</accession>
<evidence type="ECO:0008006" key="3">
    <source>
        <dbReference type="Google" id="ProtNLM"/>
    </source>
</evidence>